<dbReference type="GO" id="GO:0015385">
    <property type="term" value="F:sodium:proton antiporter activity"/>
    <property type="evidence" value="ECO:0007669"/>
    <property type="project" value="TreeGrafter"/>
</dbReference>
<evidence type="ECO:0000256" key="7">
    <source>
        <dbReference type="ARBA" id="ARBA00023136"/>
    </source>
</evidence>
<comment type="similarity">
    <text evidence="2">Belongs to the CPA3 antiporters (TC 2.A.63) subunit F family.</text>
</comment>
<dbReference type="EMBL" id="SMAK01000016">
    <property type="protein sequence ID" value="TCT04146.1"/>
    <property type="molecule type" value="Genomic_DNA"/>
</dbReference>
<gene>
    <name evidence="9" type="ORF">EDC22_11622</name>
</gene>
<dbReference type="Pfam" id="PF04066">
    <property type="entry name" value="MrpF_PhaF"/>
    <property type="match status" value="1"/>
</dbReference>
<evidence type="ECO:0000256" key="5">
    <source>
        <dbReference type="ARBA" id="ARBA00022692"/>
    </source>
</evidence>
<comment type="subcellular location">
    <subcellularLocation>
        <location evidence="1">Cell membrane</location>
        <topology evidence="1">Multi-pass membrane protein</topology>
    </subcellularLocation>
</comment>
<organism evidence="9 10">
    <name type="scientific">Tepidamorphus gemmatus</name>
    <dbReference type="NCBI Taxonomy" id="747076"/>
    <lineage>
        <taxon>Bacteria</taxon>
        <taxon>Pseudomonadati</taxon>
        <taxon>Pseudomonadota</taxon>
        <taxon>Alphaproteobacteria</taxon>
        <taxon>Hyphomicrobiales</taxon>
        <taxon>Tepidamorphaceae</taxon>
        <taxon>Tepidamorphus</taxon>
    </lineage>
</organism>
<comment type="caution">
    <text evidence="9">The sequence shown here is derived from an EMBL/GenBank/DDBJ whole genome shotgun (WGS) entry which is preliminary data.</text>
</comment>
<evidence type="ECO:0000256" key="6">
    <source>
        <dbReference type="ARBA" id="ARBA00022989"/>
    </source>
</evidence>
<evidence type="ECO:0000313" key="9">
    <source>
        <dbReference type="EMBL" id="TCT04146.1"/>
    </source>
</evidence>
<evidence type="ECO:0000256" key="4">
    <source>
        <dbReference type="ARBA" id="ARBA00022475"/>
    </source>
</evidence>
<dbReference type="InterPro" id="IPR007208">
    <property type="entry name" value="MrpF/PhaF-like"/>
</dbReference>
<dbReference type="PANTHER" id="PTHR34702">
    <property type="entry name" value="NA(+)/H(+) ANTIPORTER SUBUNIT F1"/>
    <property type="match status" value="1"/>
</dbReference>
<keyword evidence="10" id="KW-1185">Reference proteome</keyword>
<dbReference type="PANTHER" id="PTHR34702:SF1">
    <property type="entry name" value="NA(+)_H(+) ANTIPORTER SUBUNIT F"/>
    <property type="match status" value="1"/>
</dbReference>
<keyword evidence="6 8" id="KW-1133">Transmembrane helix</keyword>
<evidence type="ECO:0000313" key="10">
    <source>
        <dbReference type="Proteomes" id="UP000295678"/>
    </source>
</evidence>
<dbReference type="GO" id="GO:0005886">
    <property type="term" value="C:plasma membrane"/>
    <property type="evidence" value="ECO:0007669"/>
    <property type="project" value="UniProtKB-SubCell"/>
</dbReference>
<evidence type="ECO:0000256" key="3">
    <source>
        <dbReference type="ARBA" id="ARBA00022448"/>
    </source>
</evidence>
<keyword evidence="5 8" id="KW-0812">Transmembrane</keyword>
<evidence type="ECO:0000256" key="8">
    <source>
        <dbReference type="SAM" id="Phobius"/>
    </source>
</evidence>
<reference evidence="9 10" key="1">
    <citation type="submission" date="2019-03" db="EMBL/GenBank/DDBJ databases">
        <title>Genomic Encyclopedia of Type Strains, Phase IV (KMG-IV): sequencing the most valuable type-strain genomes for metagenomic binning, comparative biology and taxonomic classification.</title>
        <authorList>
            <person name="Goeker M."/>
        </authorList>
    </citation>
    <scope>NUCLEOTIDE SEQUENCE [LARGE SCALE GENOMIC DNA]</scope>
    <source>
        <strain evidence="9 10">DSM 19345</strain>
    </source>
</reference>
<name>A0A4R3LVQ3_9HYPH</name>
<dbReference type="Proteomes" id="UP000295678">
    <property type="component" value="Unassembled WGS sequence"/>
</dbReference>
<protein>
    <submittedName>
        <fullName evidence="9">Multisubunit sodium/proton antiporter MrpF subunit</fullName>
    </submittedName>
</protein>
<keyword evidence="3" id="KW-0813">Transport</keyword>
<keyword evidence="4" id="KW-1003">Cell membrane</keyword>
<proteinExistence type="inferred from homology"/>
<evidence type="ECO:0000256" key="1">
    <source>
        <dbReference type="ARBA" id="ARBA00004651"/>
    </source>
</evidence>
<evidence type="ECO:0000256" key="2">
    <source>
        <dbReference type="ARBA" id="ARBA00009212"/>
    </source>
</evidence>
<feature type="transmembrane region" description="Helical" evidence="8">
    <location>
        <begin position="34"/>
        <end position="53"/>
    </location>
</feature>
<dbReference type="AlphaFoldDB" id="A0A4R3LVQ3"/>
<sequence>MITVMFAVAMVAVLVTLALAVVRALVGPTVFDRLVAANAIGNAAILLVAVYGFLTERPQFLDMGILYALLNIVGTIAVLKYFRFGDLSHPGGEEPTK</sequence>
<dbReference type="RefSeq" id="WP_245499817.1">
    <property type="nucleotide sequence ID" value="NZ_SMAK01000016.1"/>
</dbReference>
<keyword evidence="7 8" id="KW-0472">Membrane</keyword>
<accession>A0A4R3LVQ3</accession>
<feature type="transmembrane region" description="Helical" evidence="8">
    <location>
        <begin position="65"/>
        <end position="82"/>
    </location>
</feature>